<dbReference type="RefSeq" id="WP_204519748.1">
    <property type="nucleotide sequence ID" value="NZ_BAABIN010000008.1"/>
</dbReference>
<accession>A0A938Y6G0</accession>
<gene>
    <name evidence="1" type="ORF">JOD01_003757</name>
</gene>
<name>A0A938Y6G0_9BACL</name>
<sequence length="168" mass="19105">MGVTSSHEQQVEFELFHSPSKGPLSKEAVFSEIEHTVVDQIEHYEVIVGADSQLRRSSTSFAIVISLIQKGRGGTFFYHTFQRHHFPSLQQRIYSEAFYAVGLASELRQYFKERQIELPIRLHFDIGRNGPTNKFVGYLLSVANTNDFPADIKPDSFCASTIADKFTK</sequence>
<proteinExistence type="predicted"/>
<organism evidence="1 2">
    <name type="scientific">Brevibacillus fulvus</name>
    <dbReference type="NCBI Taxonomy" id="1125967"/>
    <lineage>
        <taxon>Bacteria</taxon>
        <taxon>Bacillati</taxon>
        <taxon>Bacillota</taxon>
        <taxon>Bacilli</taxon>
        <taxon>Bacillales</taxon>
        <taxon>Paenibacillaceae</taxon>
        <taxon>Brevibacillus</taxon>
    </lineage>
</organism>
<evidence type="ECO:0000313" key="1">
    <source>
        <dbReference type="EMBL" id="MBM7592105.1"/>
    </source>
</evidence>
<dbReference type="Proteomes" id="UP000717624">
    <property type="component" value="Unassembled WGS sequence"/>
</dbReference>
<protein>
    <submittedName>
        <fullName evidence="1">RNase H-related nuclease YkuK (DUF458 family)</fullName>
    </submittedName>
</protein>
<evidence type="ECO:0000313" key="2">
    <source>
        <dbReference type="Proteomes" id="UP000717624"/>
    </source>
</evidence>
<keyword evidence="2" id="KW-1185">Reference proteome</keyword>
<dbReference type="AlphaFoldDB" id="A0A938Y6G0"/>
<reference evidence="1" key="1">
    <citation type="submission" date="2021-01" db="EMBL/GenBank/DDBJ databases">
        <title>Genomic Encyclopedia of Type Strains, Phase IV (KMG-IV): sequencing the most valuable type-strain genomes for metagenomic binning, comparative biology and taxonomic classification.</title>
        <authorList>
            <person name="Goeker M."/>
        </authorList>
    </citation>
    <scope>NUCLEOTIDE SEQUENCE</scope>
    <source>
        <strain evidence="1">DSM 25523</strain>
    </source>
</reference>
<dbReference type="PANTHER" id="PTHR39961">
    <property type="entry name" value="HYPOTHETICAL CYTOSOLIC PROTEIN"/>
    <property type="match status" value="1"/>
</dbReference>
<dbReference type="EMBL" id="JAFBEB010000019">
    <property type="protein sequence ID" value="MBM7592105.1"/>
    <property type="molecule type" value="Genomic_DNA"/>
</dbReference>
<dbReference type="InterPro" id="IPR007405">
    <property type="entry name" value="Phage_KVP40_Orf299"/>
</dbReference>
<comment type="caution">
    <text evidence="1">The sequence shown here is derived from an EMBL/GenBank/DDBJ whole genome shotgun (WGS) entry which is preliminary data.</text>
</comment>
<dbReference type="PANTHER" id="PTHR39961:SF1">
    <property type="entry name" value="DUF458 DOMAIN-CONTAINING PROTEIN"/>
    <property type="match status" value="1"/>
</dbReference>
<dbReference type="Pfam" id="PF04308">
    <property type="entry name" value="RNaseH_like"/>
    <property type="match status" value="1"/>
</dbReference>